<protein>
    <submittedName>
        <fullName evidence="3">Uncharacterized protein</fullName>
    </submittedName>
</protein>
<evidence type="ECO:0000313" key="3">
    <source>
        <dbReference type="EMBL" id="KAJ8317110.1"/>
    </source>
</evidence>
<feature type="region of interest" description="Disordered" evidence="1">
    <location>
        <begin position="345"/>
        <end position="374"/>
    </location>
</feature>
<keyword evidence="2" id="KW-0812">Transmembrane</keyword>
<sequence length="619" mass="69216">MHKRIIGTRQKCTPSTRWQHCTHHCLQILSARILAVMVHGSQCQYRIIVDGHIKTLVEALDPNHDPHLLCLLLQSLASIALNPSHHQALNDADIADMLMQLLLPSDEWYYTNHSTKYAKYVKYHAARILVYMGLLHKLGGRIDLFDRRPFTEASTNAHLQVHSPDDSFIELMAMGHVVMWNDSHHLQAASLEGLVSEVIEEAIADENETTDMRPMSSSAQSLFRPLDHTLNPILSPFISPTCSIDSLTKIEKKPFRDILIMGLPMLVHPIIILRLLAHKMFGNMIRRKSLYTETKLKPPKPENLQHVDMCPPRNDFEDGDGIEEVVKRDSVKKKRANLHISITKHIDDFESPPTTSSPNEKEFTRQNTTDSKNGTTKLALRAIGQTLANPFENSIPVQQQIVSDPYTTISSSDSSNEQRSNTVIRLFHWPSKKKLCKSQGNLSIEPQDSFSDKGDEQLSPLSPATEDIDIAAFQRELINLPQFVMETPADVSPIFSRSSSVPENLASRVNSAETQLGDLAAFGSDHSNLPCAGREVETHYKVPNSPSIVTITTTDFTTDYVSYTSELQTRDLTLPELSRSSMTNIVVHFEAPQSPMSSASQSPQAFEFPCPFPSAASSS</sequence>
<evidence type="ECO:0000256" key="2">
    <source>
        <dbReference type="SAM" id="Phobius"/>
    </source>
</evidence>
<proteinExistence type="predicted"/>
<keyword evidence="2" id="KW-0472">Membrane</keyword>
<dbReference type="InterPro" id="IPR016024">
    <property type="entry name" value="ARM-type_fold"/>
</dbReference>
<feature type="compositionally biased region" description="Polar residues" evidence="1">
    <location>
        <begin position="365"/>
        <end position="374"/>
    </location>
</feature>
<keyword evidence="4" id="KW-1185">Reference proteome</keyword>
<dbReference type="EMBL" id="JARBDR010000246">
    <property type="protein sequence ID" value="KAJ8317110.1"/>
    <property type="molecule type" value="Genomic_DNA"/>
</dbReference>
<gene>
    <name evidence="3" type="ORF">KUTeg_005014</name>
</gene>
<accession>A0ABQ9FLG5</accession>
<dbReference type="Gene3D" id="1.25.10.10">
    <property type="entry name" value="Leucine-rich Repeat Variant"/>
    <property type="match status" value="1"/>
</dbReference>
<evidence type="ECO:0000256" key="1">
    <source>
        <dbReference type="SAM" id="MobiDB-lite"/>
    </source>
</evidence>
<organism evidence="3 4">
    <name type="scientific">Tegillarca granosa</name>
    <name type="common">Malaysian cockle</name>
    <name type="synonym">Anadara granosa</name>
    <dbReference type="NCBI Taxonomy" id="220873"/>
    <lineage>
        <taxon>Eukaryota</taxon>
        <taxon>Metazoa</taxon>
        <taxon>Spiralia</taxon>
        <taxon>Lophotrochozoa</taxon>
        <taxon>Mollusca</taxon>
        <taxon>Bivalvia</taxon>
        <taxon>Autobranchia</taxon>
        <taxon>Pteriomorphia</taxon>
        <taxon>Arcoida</taxon>
        <taxon>Arcoidea</taxon>
        <taxon>Arcidae</taxon>
        <taxon>Tegillarca</taxon>
    </lineage>
</organism>
<name>A0ABQ9FLG5_TEGGR</name>
<evidence type="ECO:0000313" key="4">
    <source>
        <dbReference type="Proteomes" id="UP001217089"/>
    </source>
</evidence>
<dbReference type="SUPFAM" id="SSF48371">
    <property type="entry name" value="ARM repeat"/>
    <property type="match status" value="1"/>
</dbReference>
<dbReference type="InterPro" id="IPR011989">
    <property type="entry name" value="ARM-like"/>
</dbReference>
<dbReference type="Proteomes" id="UP001217089">
    <property type="component" value="Unassembled WGS sequence"/>
</dbReference>
<comment type="caution">
    <text evidence="3">The sequence shown here is derived from an EMBL/GenBank/DDBJ whole genome shotgun (WGS) entry which is preliminary data.</text>
</comment>
<reference evidence="3 4" key="1">
    <citation type="submission" date="2022-12" db="EMBL/GenBank/DDBJ databases">
        <title>Chromosome-level genome of Tegillarca granosa.</title>
        <authorList>
            <person name="Kim J."/>
        </authorList>
    </citation>
    <scope>NUCLEOTIDE SEQUENCE [LARGE SCALE GENOMIC DNA]</scope>
    <source>
        <strain evidence="3">Teg-2019</strain>
        <tissue evidence="3">Adductor muscle</tissue>
    </source>
</reference>
<keyword evidence="2" id="KW-1133">Transmembrane helix</keyword>
<feature type="transmembrane region" description="Helical" evidence="2">
    <location>
        <begin position="258"/>
        <end position="277"/>
    </location>
</feature>